<dbReference type="RefSeq" id="WP_079734425.1">
    <property type="nucleotide sequence ID" value="NZ_LT670848.1"/>
</dbReference>
<evidence type="ECO:0000259" key="2">
    <source>
        <dbReference type="Pfam" id="PF13648"/>
    </source>
</evidence>
<evidence type="ECO:0000313" key="3">
    <source>
        <dbReference type="EMBL" id="SHM59323.1"/>
    </source>
</evidence>
<feature type="domain" description="Lipocalin-like" evidence="2">
    <location>
        <begin position="31"/>
        <end position="99"/>
    </location>
</feature>
<dbReference type="Gene3D" id="2.40.128.20">
    <property type="match status" value="1"/>
</dbReference>
<dbReference type="Pfam" id="PF13648">
    <property type="entry name" value="Lipocalin_4"/>
    <property type="match status" value="1"/>
</dbReference>
<sequence>MKKLFLMLFSIAFLASCSEDDDANANGDDPILGTWYVVELENDFSDDELNQCNLNSNITFNADNTANSKVHEEVEGECMAETSTAEWERNSNGQYTFDLPFLGRQTGDVEFSGNSRFIFSVPSLPGVSLTFEK</sequence>
<gene>
    <name evidence="3" type="ORF">SAMN05878281_1212</name>
</gene>
<dbReference type="STRING" id="143223.SAMN05878281_1212"/>
<dbReference type="SUPFAM" id="SSF50814">
    <property type="entry name" value="Lipocalins"/>
    <property type="match status" value="1"/>
</dbReference>
<dbReference type="InterPro" id="IPR024311">
    <property type="entry name" value="Lipocalin-like"/>
</dbReference>
<organism evidence="3 4">
    <name type="scientific">Salegentibacter salegens</name>
    <dbReference type="NCBI Taxonomy" id="143223"/>
    <lineage>
        <taxon>Bacteria</taxon>
        <taxon>Pseudomonadati</taxon>
        <taxon>Bacteroidota</taxon>
        <taxon>Flavobacteriia</taxon>
        <taxon>Flavobacteriales</taxon>
        <taxon>Flavobacteriaceae</taxon>
        <taxon>Salegentibacter</taxon>
    </lineage>
</organism>
<dbReference type="Proteomes" id="UP000190235">
    <property type="component" value="Chromosome I"/>
</dbReference>
<name>A0A1M7K2W9_9FLAO</name>
<evidence type="ECO:0000256" key="1">
    <source>
        <dbReference type="SAM" id="SignalP"/>
    </source>
</evidence>
<dbReference type="EMBL" id="LT670848">
    <property type="protein sequence ID" value="SHM59323.1"/>
    <property type="molecule type" value="Genomic_DNA"/>
</dbReference>
<dbReference type="OrthoDB" id="1442355at2"/>
<accession>A0A1M7K2W9</accession>
<dbReference type="AlphaFoldDB" id="A0A1M7K2W9"/>
<dbReference type="InterPro" id="IPR012674">
    <property type="entry name" value="Calycin"/>
</dbReference>
<keyword evidence="1" id="KW-0732">Signal</keyword>
<proteinExistence type="predicted"/>
<feature type="signal peptide" evidence="1">
    <location>
        <begin position="1"/>
        <end position="18"/>
    </location>
</feature>
<protein>
    <submittedName>
        <fullName evidence="3">Lipocalin-like domain-containing protein</fullName>
    </submittedName>
</protein>
<keyword evidence="4" id="KW-1185">Reference proteome</keyword>
<reference evidence="4" key="1">
    <citation type="submission" date="2016-11" db="EMBL/GenBank/DDBJ databases">
        <authorList>
            <person name="Varghese N."/>
            <person name="Submissions S."/>
        </authorList>
    </citation>
    <scope>NUCLEOTIDE SEQUENCE [LARGE SCALE GENOMIC DNA]</scope>
    <source>
        <strain evidence="4">ACAM 48</strain>
    </source>
</reference>
<evidence type="ECO:0000313" key="4">
    <source>
        <dbReference type="Proteomes" id="UP000190235"/>
    </source>
</evidence>
<feature type="chain" id="PRO_5012816701" evidence="1">
    <location>
        <begin position="19"/>
        <end position="133"/>
    </location>
</feature>
<dbReference type="PROSITE" id="PS51257">
    <property type="entry name" value="PROKAR_LIPOPROTEIN"/>
    <property type="match status" value="1"/>
</dbReference>